<organism evidence="1 2">
    <name type="scientific">Remersonia thermophila</name>
    <dbReference type="NCBI Taxonomy" id="72144"/>
    <lineage>
        <taxon>Eukaryota</taxon>
        <taxon>Fungi</taxon>
        <taxon>Dikarya</taxon>
        <taxon>Ascomycota</taxon>
        <taxon>Pezizomycotina</taxon>
        <taxon>Sordariomycetes</taxon>
        <taxon>Sordariomycetidae</taxon>
        <taxon>Sordariales</taxon>
        <taxon>Sordariales incertae sedis</taxon>
        <taxon>Remersonia</taxon>
    </lineage>
</organism>
<evidence type="ECO:0000313" key="1">
    <source>
        <dbReference type="EMBL" id="KAL2268397.1"/>
    </source>
</evidence>
<dbReference type="RefSeq" id="XP_070867121.1">
    <property type="nucleotide sequence ID" value="XM_071009600.1"/>
</dbReference>
<dbReference type="EMBL" id="JAZGUE010000003">
    <property type="protein sequence ID" value="KAL2268397.1"/>
    <property type="molecule type" value="Genomic_DNA"/>
</dbReference>
<name>A0ABR4DFN4_9PEZI</name>
<keyword evidence="2" id="KW-1185">Reference proteome</keyword>
<evidence type="ECO:0000313" key="2">
    <source>
        <dbReference type="Proteomes" id="UP001600064"/>
    </source>
</evidence>
<sequence length="89" mass="9640">MALLWALLQRFDSCTCPTLTRFAAPDVVVSASQVDLAGRTLAISTRFGRHGDRRGPGLLGNTKAPGLQETLPTSAIRFLGPLETRFSIR</sequence>
<dbReference type="GeneID" id="98124244"/>
<reference evidence="1 2" key="1">
    <citation type="journal article" date="2024" name="Commun. Biol.">
        <title>Comparative genomic analysis of thermophilic fungi reveals convergent evolutionary adaptations and gene losses.</title>
        <authorList>
            <person name="Steindorff A.S."/>
            <person name="Aguilar-Pontes M.V."/>
            <person name="Robinson A.J."/>
            <person name="Andreopoulos B."/>
            <person name="LaButti K."/>
            <person name="Kuo A."/>
            <person name="Mondo S."/>
            <person name="Riley R."/>
            <person name="Otillar R."/>
            <person name="Haridas S."/>
            <person name="Lipzen A."/>
            <person name="Grimwood J."/>
            <person name="Schmutz J."/>
            <person name="Clum A."/>
            <person name="Reid I.D."/>
            <person name="Moisan M.C."/>
            <person name="Butler G."/>
            <person name="Nguyen T.T.M."/>
            <person name="Dewar K."/>
            <person name="Conant G."/>
            <person name="Drula E."/>
            <person name="Henrissat B."/>
            <person name="Hansel C."/>
            <person name="Singer S."/>
            <person name="Hutchinson M.I."/>
            <person name="de Vries R.P."/>
            <person name="Natvig D.O."/>
            <person name="Powell A.J."/>
            <person name="Tsang A."/>
            <person name="Grigoriev I.V."/>
        </authorList>
    </citation>
    <scope>NUCLEOTIDE SEQUENCE [LARGE SCALE GENOMIC DNA]</scope>
    <source>
        <strain evidence="1 2">ATCC 22073</strain>
    </source>
</reference>
<comment type="caution">
    <text evidence="1">The sequence shown here is derived from an EMBL/GenBank/DDBJ whole genome shotgun (WGS) entry which is preliminary data.</text>
</comment>
<gene>
    <name evidence="1" type="ORF">VTJ83DRAFT_3243</name>
</gene>
<accession>A0ABR4DFN4</accession>
<dbReference type="Proteomes" id="UP001600064">
    <property type="component" value="Unassembled WGS sequence"/>
</dbReference>
<proteinExistence type="predicted"/>
<protein>
    <submittedName>
        <fullName evidence="1">Uncharacterized protein</fullName>
    </submittedName>
</protein>